<dbReference type="EMBL" id="JABBWE010000098">
    <property type="protein sequence ID" value="KAG1786057.1"/>
    <property type="molecule type" value="Genomic_DNA"/>
</dbReference>
<proteinExistence type="predicted"/>
<dbReference type="OrthoDB" id="2689079at2759"/>
<accession>A0A9P7ABP4</accession>
<gene>
    <name evidence="1" type="ORF">HD556DRAFT_1313731</name>
</gene>
<keyword evidence="2" id="KW-1185">Reference proteome</keyword>
<protein>
    <submittedName>
        <fullName evidence="1">Uncharacterized protein</fullName>
    </submittedName>
</protein>
<name>A0A9P7ABP4_9AGAM</name>
<dbReference type="Proteomes" id="UP000719766">
    <property type="component" value="Unassembled WGS sequence"/>
</dbReference>
<evidence type="ECO:0000313" key="2">
    <source>
        <dbReference type="Proteomes" id="UP000719766"/>
    </source>
</evidence>
<reference evidence="1" key="1">
    <citation type="journal article" date="2020" name="New Phytol.">
        <title>Comparative genomics reveals dynamic genome evolution in host specialist ectomycorrhizal fungi.</title>
        <authorList>
            <person name="Lofgren L.A."/>
            <person name="Nguyen N.H."/>
            <person name="Vilgalys R."/>
            <person name="Ruytinx J."/>
            <person name="Liao H.L."/>
            <person name="Branco S."/>
            <person name="Kuo A."/>
            <person name="LaButti K."/>
            <person name="Lipzen A."/>
            <person name="Andreopoulos W."/>
            <person name="Pangilinan J."/>
            <person name="Riley R."/>
            <person name="Hundley H."/>
            <person name="Na H."/>
            <person name="Barry K."/>
            <person name="Grigoriev I.V."/>
            <person name="Stajich J.E."/>
            <person name="Kennedy P.G."/>
        </authorList>
    </citation>
    <scope>NUCLEOTIDE SEQUENCE</scope>
    <source>
        <strain evidence="1">S12</strain>
    </source>
</reference>
<evidence type="ECO:0000313" key="1">
    <source>
        <dbReference type="EMBL" id="KAG1786057.1"/>
    </source>
</evidence>
<organism evidence="1 2">
    <name type="scientific">Suillus plorans</name>
    <dbReference type="NCBI Taxonomy" id="116603"/>
    <lineage>
        <taxon>Eukaryota</taxon>
        <taxon>Fungi</taxon>
        <taxon>Dikarya</taxon>
        <taxon>Basidiomycota</taxon>
        <taxon>Agaricomycotina</taxon>
        <taxon>Agaricomycetes</taxon>
        <taxon>Agaricomycetidae</taxon>
        <taxon>Boletales</taxon>
        <taxon>Suillineae</taxon>
        <taxon>Suillaceae</taxon>
        <taxon>Suillus</taxon>
    </lineage>
</organism>
<dbReference type="AlphaFoldDB" id="A0A9P7ABP4"/>
<sequence>MGRRKCDSSADERPMVNELRATMDKHSVEAKAPRSDSGQLANCRLGVTYIGVINTQDPLLFGKYKNCTQVKVNKLIGFSRKEGILAMREDTAIPIILSSTCLLCKSSHILRLLASNDDFSNYAIDVGTKAFNYTTSLDKYSEYLQLRSKWHLSHRHNETLSRQGNGKDHGVANGGHLYPRSFRQVNGWFEPLLLHYRMLRHSHMMGDKIEAMSTNLCKDPGIIESEKIEEVHPLVAGLRKTLEIAEHTNVIIGETGNIIKRKKWIRYDAPVSESLVAIDPIMQARIQHRHELEGHDHAAIIKLLSYVQHLVIAKATASSTQSLMAANVVRGTKDQLHTFARKGDDSMEFNDKDAVDLMIPIIQGLEDQNTIDEQILPPTPTVPMATRAYKVACLPTPLESRWAHSRTIVRDSTTIHDVEPPNPVDVDDSASLESFPTNSLSHTLSVTRTPRTEARTYLVGDRGESDGSADGAVAGATAAGALTSSGMEDGPIPAWRWMPTITTTGASKTSESRTETPGP</sequence>
<comment type="caution">
    <text evidence="1">The sequence shown here is derived from an EMBL/GenBank/DDBJ whole genome shotgun (WGS) entry which is preliminary data.</text>
</comment>
<dbReference type="RefSeq" id="XP_041153535.1">
    <property type="nucleotide sequence ID" value="XM_041300847.1"/>
</dbReference>
<dbReference type="GeneID" id="64594611"/>